<dbReference type="EMBL" id="SSTD01009294">
    <property type="protein sequence ID" value="TYK14403.1"/>
    <property type="molecule type" value="Genomic_DNA"/>
</dbReference>
<proteinExistence type="predicted"/>
<dbReference type="EMBL" id="SSTE01021821">
    <property type="protein sequence ID" value="KAA0032158.1"/>
    <property type="molecule type" value="Genomic_DNA"/>
</dbReference>
<protein>
    <submittedName>
        <fullName evidence="1">CACTA en-spm transposon protein</fullName>
    </submittedName>
</protein>
<comment type="caution">
    <text evidence="1">The sequence shown here is derived from an EMBL/GenBank/DDBJ whole genome shotgun (WGS) entry which is preliminary data.</text>
</comment>
<name>A0A5A7SNF0_CUCMM</name>
<evidence type="ECO:0000313" key="3">
    <source>
        <dbReference type="Proteomes" id="UP000321393"/>
    </source>
</evidence>
<evidence type="ECO:0000313" key="2">
    <source>
        <dbReference type="EMBL" id="TYK14403.1"/>
    </source>
</evidence>
<evidence type="ECO:0000313" key="4">
    <source>
        <dbReference type="Proteomes" id="UP000321947"/>
    </source>
</evidence>
<accession>A0A5A7SNF0</accession>
<reference evidence="3 4" key="1">
    <citation type="submission" date="2019-08" db="EMBL/GenBank/DDBJ databases">
        <title>Draft genome sequences of two oriental melons (Cucumis melo L. var makuwa).</title>
        <authorList>
            <person name="Kwon S.-Y."/>
        </authorList>
    </citation>
    <scope>NUCLEOTIDE SEQUENCE [LARGE SCALE GENOMIC DNA]</scope>
    <source>
        <strain evidence="4">cv. Chang Bougi</strain>
        <strain evidence="3">cv. SW 3</strain>
        <tissue evidence="1">Leaf</tissue>
    </source>
</reference>
<dbReference type="AlphaFoldDB" id="A0A5A7SNF0"/>
<evidence type="ECO:0000313" key="1">
    <source>
        <dbReference type="EMBL" id="KAA0032158.1"/>
    </source>
</evidence>
<dbReference type="Proteomes" id="UP000321393">
    <property type="component" value="Unassembled WGS sequence"/>
</dbReference>
<sequence>MCVRKTFPICCLQWVDIGREYIEVVKGNLQHFFVLDFDEQAMNRFVEHQMLSTFKEFRDHCHMYFKKYSNHEEARANPPHILVGCMKD</sequence>
<dbReference type="Proteomes" id="UP000321947">
    <property type="component" value="Unassembled WGS sequence"/>
</dbReference>
<gene>
    <name evidence="2" type="ORF">E5676_scaffold186G00520</name>
    <name evidence="1" type="ORF">E6C27_scaffold452G00750</name>
</gene>
<dbReference type="OrthoDB" id="1921870at2759"/>
<organism evidence="1 3">
    <name type="scientific">Cucumis melo var. makuwa</name>
    <name type="common">Oriental melon</name>
    <dbReference type="NCBI Taxonomy" id="1194695"/>
    <lineage>
        <taxon>Eukaryota</taxon>
        <taxon>Viridiplantae</taxon>
        <taxon>Streptophyta</taxon>
        <taxon>Embryophyta</taxon>
        <taxon>Tracheophyta</taxon>
        <taxon>Spermatophyta</taxon>
        <taxon>Magnoliopsida</taxon>
        <taxon>eudicotyledons</taxon>
        <taxon>Gunneridae</taxon>
        <taxon>Pentapetalae</taxon>
        <taxon>rosids</taxon>
        <taxon>fabids</taxon>
        <taxon>Cucurbitales</taxon>
        <taxon>Cucurbitaceae</taxon>
        <taxon>Benincaseae</taxon>
        <taxon>Cucumis</taxon>
    </lineage>
</organism>